<dbReference type="InterPro" id="IPR021109">
    <property type="entry name" value="Peptidase_aspartic_dom_sf"/>
</dbReference>
<dbReference type="Gene3D" id="2.40.70.10">
    <property type="entry name" value="Acid Proteases"/>
    <property type="match status" value="1"/>
</dbReference>
<dbReference type="AlphaFoldDB" id="A0AA88AEB4"/>
<keyword evidence="2" id="KW-1185">Reference proteome</keyword>
<reference evidence="1" key="1">
    <citation type="submission" date="2023-07" db="EMBL/GenBank/DDBJ databases">
        <title>draft genome sequence of fig (Ficus carica).</title>
        <authorList>
            <person name="Takahashi T."/>
            <person name="Nishimura K."/>
        </authorList>
    </citation>
    <scope>NUCLEOTIDE SEQUENCE</scope>
</reference>
<evidence type="ECO:0000313" key="2">
    <source>
        <dbReference type="Proteomes" id="UP001187192"/>
    </source>
</evidence>
<sequence length="109" mass="12118">METAMKEVVRLEVTKDPTEVLKLCYKIQLGSVYQFPVITFHFKGADVKLETLNTFIRCVLMTRSSPTTGQSSWLGSLLLWEHPFGRGDDNSVGIGYSGGHCSEYSDPLG</sequence>
<comment type="caution">
    <text evidence="1">The sequence shown here is derived from an EMBL/GenBank/DDBJ whole genome shotgun (WGS) entry which is preliminary data.</text>
</comment>
<proteinExistence type="predicted"/>
<gene>
    <name evidence="1" type="ORF">TIFTF001_023257</name>
</gene>
<accession>A0AA88AEB4</accession>
<evidence type="ECO:0000313" key="1">
    <source>
        <dbReference type="EMBL" id="GMN54119.1"/>
    </source>
</evidence>
<dbReference type="EMBL" id="BTGU01000049">
    <property type="protein sequence ID" value="GMN54119.1"/>
    <property type="molecule type" value="Genomic_DNA"/>
</dbReference>
<organism evidence="1 2">
    <name type="scientific">Ficus carica</name>
    <name type="common">Common fig</name>
    <dbReference type="NCBI Taxonomy" id="3494"/>
    <lineage>
        <taxon>Eukaryota</taxon>
        <taxon>Viridiplantae</taxon>
        <taxon>Streptophyta</taxon>
        <taxon>Embryophyta</taxon>
        <taxon>Tracheophyta</taxon>
        <taxon>Spermatophyta</taxon>
        <taxon>Magnoliopsida</taxon>
        <taxon>eudicotyledons</taxon>
        <taxon>Gunneridae</taxon>
        <taxon>Pentapetalae</taxon>
        <taxon>rosids</taxon>
        <taxon>fabids</taxon>
        <taxon>Rosales</taxon>
        <taxon>Moraceae</taxon>
        <taxon>Ficeae</taxon>
        <taxon>Ficus</taxon>
    </lineage>
</organism>
<dbReference type="Proteomes" id="UP001187192">
    <property type="component" value="Unassembled WGS sequence"/>
</dbReference>
<protein>
    <submittedName>
        <fullName evidence="1">Uncharacterized protein</fullName>
    </submittedName>
</protein>
<name>A0AA88AEB4_FICCA</name>